<protein>
    <recommendedName>
        <fullName evidence="5">NAD(P)-binding protein</fullName>
    </recommendedName>
</protein>
<comment type="similarity">
    <text evidence="1">Belongs to the short-chain dehydrogenases/reductases (SDR) family.</text>
</comment>
<evidence type="ECO:0000313" key="3">
    <source>
        <dbReference type="EMBL" id="ORY26998.1"/>
    </source>
</evidence>
<accession>A0A1Y2AWQ8</accession>
<organism evidence="3 4">
    <name type="scientific">Naematelia encephala</name>
    <dbReference type="NCBI Taxonomy" id="71784"/>
    <lineage>
        <taxon>Eukaryota</taxon>
        <taxon>Fungi</taxon>
        <taxon>Dikarya</taxon>
        <taxon>Basidiomycota</taxon>
        <taxon>Agaricomycotina</taxon>
        <taxon>Tremellomycetes</taxon>
        <taxon>Tremellales</taxon>
        <taxon>Naemateliaceae</taxon>
        <taxon>Naematelia</taxon>
    </lineage>
</organism>
<dbReference type="PRINTS" id="PR00081">
    <property type="entry name" value="GDHRDH"/>
</dbReference>
<dbReference type="Gene3D" id="3.40.50.720">
    <property type="entry name" value="NAD(P)-binding Rossmann-like Domain"/>
    <property type="match status" value="1"/>
</dbReference>
<dbReference type="OrthoDB" id="542013at2759"/>
<dbReference type="PANTHER" id="PTHR24320">
    <property type="entry name" value="RETINOL DEHYDROGENASE"/>
    <property type="match status" value="1"/>
</dbReference>
<proteinExistence type="inferred from homology"/>
<dbReference type="Pfam" id="PF00106">
    <property type="entry name" value="adh_short"/>
    <property type="match status" value="1"/>
</dbReference>
<keyword evidence="2" id="KW-0560">Oxidoreductase</keyword>
<evidence type="ECO:0000256" key="2">
    <source>
        <dbReference type="ARBA" id="ARBA00023002"/>
    </source>
</evidence>
<dbReference type="PANTHER" id="PTHR24320:SF152">
    <property type="entry name" value="SHORT-CHAIN DEHYDROGENASE_REDUCTASE FAMILY PROTEIN"/>
    <property type="match status" value="1"/>
</dbReference>
<name>A0A1Y2AWQ8_9TREE</name>
<dbReference type="GO" id="GO:0016491">
    <property type="term" value="F:oxidoreductase activity"/>
    <property type="evidence" value="ECO:0007669"/>
    <property type="project" value="UniProtKB-KW"/>
</dbReference>
<dbReference type="Proteomes" id="UP000193986">
    <property type="component" value="Unassembled WGS sequence"/>
</dbReference>
<dbReference type="STRING" id="71784.A0A1Y2AWQ8"/>
<dbReference type="AlphaFoldDB" id="A0A1Y2AWQ8"/>
<dbReference type="SUPFAM" id="SSF51735">
    <property type="entry name" value="NAD(P)-binding Rossmann-fold domains"/>
    <property type="match status" value="1"/>
</dbReference>
<dbReference type="InterPro" id="IPR036291">
    <property type="entry name" value="NAD(P)-bd_dom_sf"/>
</dbReference>
<evidence type="ECO:0008006" key="5">
    <source>
        <dbReference type="Google" id="ProtNLM"/>
    </source>
</evidence>
<keyword evidence="4" id="KW-1185">Reference proteome</keyword>
<dbReference type="EMBL" id="MCFC01000042">
    <property type="protein sequence ID" value="ORY26998.1"/>
    <property type="molecule type" value="Genomic_DNA"/>
</dbReference>
<dbReference type="InParanoid" id="A0A1Y2AWQ8"/>
<comment type="caution">
    <text evidence="3">The sequence shown here is derived from an EMBL/GenBank/DDBJ whole genome shotgun (WGS) entry which is preliminary data.</text>
</comment>
<reference evidence="3 4" key="1">
    <citation type="submission" date="2016-07" db="EMBL/GenBank/DDBJ databases">
        <title>Pervasive Adenine N6-methylation of Active Genes in Fungi.</title>
        <authorList>
            <consortium name="DOE Joint Genome Institute"/>
            <person name="Mondo S.J."/>
            <person name="Dannebaum R.O."/>
            <person name="Kuo R.C."/>
            <person name="Labutti K."/>
            <person name="Haridas S."/>
            <person name="Kuo A."/>
            <person name="Salamov A."/>
            <person name="Ahrendt S.R."/>
            <person name="Lipzen A."/>
            <person name="Sullivan W."/>
            <person name="Andreopoulos W.B."/>
            <person name="Clum A."/>
            <person name="Lindquist E."/>
            <person name="Daum C."/>
            <person name="Ramamoorthy G.K."/>
            <person name="Gryganskyi A."/>
            <person name="Culley D."/>
            <person name="Magnuson J.K."/>
            <person name="James T.Y."/>
            <person name="O'Malley M.A."/>
            <person name="Stajich J.E."/>
            <person name="Spatafora J.W."/>
            <person name="Visel A."/>
            <person name="Grigoriev I.V."/>
        </authorList>
    </citation>
    <scope>NUCLEOTIDE SEQUENCE [LARGE SCALE GENOMIC DNA]</scope>
    <source>
        <strain evidence="3 4">68-887.2</strain>
    </source>
</reference>
<evidence type="ECO:0000256" key="1">
    <source>
        <dbReference type="ARBA" id="ARBA00006484"/>
    </source>
</evidence>
<gene>
    <name evidence="3" type="ORF">BCR39DRAFT_589421</name>
</gene>
<evidence type="ECO:0000313" key="4">
    <source>
        <dbReference type="Proteomes" id="UP000193986"/>
    </source>
</evidence>
<sequence length="287" mass="31300">MPGTILFTGGSSGIGLCSIKEIAQSGSKPKVVVANRTPPPPPLPSNIVYEQLDLSSQASVRALAAAWSYGPISALVCNAGIVGPAALGQYTSDGVEITVAVNYLNHALLFFLLKDRNLLEPDCRIILTTTEGFAKRTDPKLSNPLIQYANTKLEMILFAYALVRRIKESGKKWTVIAFEPGFTPGQGSKLGRDSPAAARWVGDHIIPHTLWIFRMFGTVTSSPPVSGRAMAKVVLSDEYNGITGKYILLHEERPSSKDSYDVEKQEDVWNWTINTLAKDNPQVLKPF</sequence>
<dbReference type="InterPro" id="IPR002347">
    <property type="entry name" value="SDR_fam"/>
</dbReference>